<proteinExistence type="predicted"/>
<evidence type="ECO:0000256" key="2">
    <source>
        <dbReference type="ARBA" id="ARBA00022448"/>
    </source>
</evidence>
<evidence type="ECO:0000256" key="8">
    <source>
        <dbReference type="SAM" id="Phobius"/>
    </source>
</evidence>
<organism evidence="10">
    <name type="scientific">freshwater metagenome</name>
    <dbReference type="NCBI Taxonomy" id="449393"/>
    <lineage>
        <taxon>unclassified sequences</taxon>
        <taxon>metagenomes</taxon>
        <taxon>ecological metagenomes</taxon>
    </lineage>
</organism>
<keyword evidence="3" id="KW-1003">Cell membrane</keyword>
<feature type="region of interest" description="Disordered" evidence="7">
    <location>
        <begin position="1"/>
        <end position="20"/>
    </location>
</feature>
<keyword evidence="6 8" id="KW-0472">Membrane</keyword>
<feature type="transmembrane region" description="Helical" evidence="8">
    <location>
        <begin position="97"/>
        <end position="123"/>
    </location>
</feature>
<reference evidence="10" key="1">
    <citation type="submission" date="2020-05" db="EMBL/GenBank/DDBJ databases">
        <authorList>
            <person name="Chiriac C."/>
            <person name="Salcher M."/>
            <person name="Ghai R."/>
            <person name="Kavagutti S V."/>
        </authorList>
    </citation>
    <scope>NUCLEOTIDE SEQUENCE</scope>
</reference>
<evidence type="ECO:0000256" key="6">
    <source>
        <dbReference type="ARBA" id="ARBA00023136"/>
    </source>
</evidence>
<feature type="transmembrane region" description="Helical" evidence="8">
    <location>
        <begin position="130"/>
        <end position="151"/>
    </location>
</feature>
<gene>
    <name evidence="10" type="ORF">UFOPK3376_03351</name>
</gene>
<evidence type="ECO:0000256" key="5">
    <source>
        <dbReference type="ARBA" id="ARBA00022989"/>
    </source>
</evidence>
<evidence type="ECO:0000256" key="4">
    <source>
        <dbReference type="ARBA" id="ARBA00022692"/>
    </source>
</evidence>
<dbReference type="SUPFAM" id="SSF161098">
    <property type="entry name" value="MetI-like"/>
    <property type="match status" value="1"/>
</dbReference>
<feature type="transmembrane region" description="Helical" evidence="8">
    <location>
        <begin position="27"/>
        <end position="49"/>
    </location>
</feature>
<keyword evidence="4 8" id="KW-0812">Transmembrane</keyword>
<feature type="domain" description="ABC transmembrane type-1" evidence="9">
    <location>
        <begin position="95"/>
        <end position="295"/>
    </location>
</feature>
<dbReference type="Pfam" id="PF00528">
    <property type="entry name" value="BPD_transp_1"/>
    <property type="match status" value="1"/>
</dbReference>
<protein>
    <submittedName>
        <fullName evidence="10">Unannotated protein</fullName>
    </submittedName>
</protein>
<dbReference type="Gene3D" id="1.10.3720.10">
    <property type="entry name" value="MetI-like"/>
    <property type="match status" value="1"/>
</dbReference>
<dbReference type="EMBL" id="CAFBLP010000178">
    <property type="protein sequence ID" value="CAB4899855.1"/>
    <property type="molecule type" value="Genomic_DNA"/>
</dbReference>
<name>A0A6J7G3I7_9ZZZZ</name>
<feature type="transmembrane region" description="Helical" evidence="8">
    <location>
        <begin position="224"/>
        <end position="253"/>
    </location>
</feature>
<dbReference type="InterPro" id="IPR035906">
    <property type="entry name" value="MetI-like_sf"/>
</dbReference>
<evidence type="ECO:0000259" key="9">
    <source>
        <dbReference type="PROSITE" id="PS50928"/>
    </source>
</evidence>
<dbReference type="PANTHER" id="PTHR43386:SF1">
    <property type="entry name" value="D,D-DIPEPTIDE TRANSPORT SYSTEM PERMEASE PROTEIN DDPC-RELATED"/>
    <property type="match status" value="1"/>
</dbReference>
<evidence type="ECO:0000256" key="1">
    <source>
        <dbReference type="ARBA" id="ARBA00004651"/>
    </source>
</evidence>
<dbReference type="CDD" id="cd06261">
    <property type="entry name" value="TM_PBP2"/>
    <property type="match status" value="1"/>
</dbReference>
<dbReference type="PROSITE" id="PS50928">
    <property type="entry name" value="ABC_TM1"/>
    <property type="match status" value="1"/>
</dbReference>
<keyword evidence="5 8" id="KW-1133">Transmembrane helix</keyword>
<dbReference type="PANTHER" id="PTHR43386">
    <property type="entry name" value="OLIGOPEPTIDE TRANSPORT SYSTEM PERMEASE PROTEIN APPC"/>
    <property type="match status" value="1"/>
</dbReference>
<dbReference type="InterPro" id="IPR050366">
    <property type="entry name" value="BP-dependent_transpt_permease"/>
</dbReference>
<feature type="transmembrane region" description="Helical" evidence="8">
    <location>
        <begin position="273"/>
        <end position="295"/>
    </location>
</feature>
<evidence type="ECO:0000256" key="3">
    <source>
        <dbReference type="ARBA" id="ARBA00022475"/>
    </source>
</evidence>
<accession>A0A6J7G3I7</accession>
<dbReference type="GO" id="GO:0055085">
    <property type="term" value="P:transmembrane transport"/>
    <property type="evidence" value="ECO:0007669"/>
    <property type="project" value="InterPro"/>
</dbReference>
<comment type="subcellular location">
    <subcellularLocation>
        <location evidence="1">Cell membrane</location>
        <topology evidence="1">Multi-pass membrane protein</topology>
    </subcellularLocation>
</comment>
<dbReference type="AlphaFoldDB" id="A0A6J7G3I7"/>
<keyword evidence="2" id="KW-0813">Transport</keyword>
<dbReference type="GO" id="GO:0005886">
    <property type="term" value="C:plasma membrane"/>
    <property type="evidence" value="ECO:0007669"/>
    <property type="project" value="UniProtKB-SubCell"/>
</dbReference>
<evidence type="ECO:0000256" key="7">
    <source>
        <dbReference type="SAM" id="MobiDB-lite"/>
    </source>
</evidence>
<dbReference type="InterPro" id="IPR000515">
    <property type="entry name" value="MetI-like"/>
</dbReference>
<evidence type="ECO:0000313" key="10">
    <source>
        <dbReference type="EMBL" id="CAB4899855.1"/>
    </source>
</evidence>
<sequence>MSATPPSATAGGKTTAKPKRSRKIPGIGVMFAVAWLLALTICTLFASYLPFIRSYDTQIKVNGKTGRYNLGPGWTTWMGTDSSAHDVFARSIHGAKITLMIGVLATVMGLVLGAILGVLAGYFGGWVDRTVSIIVDCLLALPALLLALLLVYRMDDLKSVYTWLGWLDRKWEITLTLGVLATAPLARIVRAQTMGLREREFVLAARSLGAKGGRVILREILPNLIPAMVTVAITGLGILIAAEGALAFLGLGVERPLTWGKMIIDGRADLKRAWWATVFPSVFLFLTVVSFNLLGDRLARRFDIREAAI</sequence>